<proteinExistence type="predicted"/>
<sequence length="63" mass="7082">MRLVVQIASLPYILSYILDMLNFGYVNFVTGSCCCWVVSCSQFSIISMGFCWIVSCCSMMKMG</sequence>
<evidence type="ECO:0000256" key="1">
    <source>
        <dbReference type="SAM" id="Phobius"/>
    </source>
</evidence>
<keyword evidence="1" id="KW-0472">Membrane</keyword>
<keyword evidence="1" id="KW-1133">Transmembrane helix</keyword>
<organism evidence="2">
    <name type="scientific">Arundo donax</name>
    <name type="common">Giant reed</name>
    <name type="synonym">Donax arundinaceus</name>
    <dbReference type="NCBI Taxonomy" id="35708"/>
    <lineage>
        <taxon>Eukaryota</taxon>
        <taxon>Viridiplantae</taxon>
        <taxon>Streptophyta</taxon>
        <taxon>Embryophyta</taxon>
        <taxon>Tracheophyta</taxon>
        <taxon>Spermatophyta</taxon>
        <taxon>Magnoliopsida</taxon>
        <taxon>Liliopsida</taxon>
        <taxon>Poales</taxon>
        <taxon>Poaceae</taxon>
        <taxon>PACMAD clade</taxon>
        <taxon>Arundinoideae</taxon>
        <taxon>Arundineae</taxon>
        <taxon>Arundo</taxon>
    </lineage>
</organism>
<accession>A0A0A9HL52</accession>
<dbReference type="PROSITE" id="PS51257">
    <property type="entry name" value="PROKAR_LIPOPROTEIN"/>
    <property type="match status" value="1"/>
</dbReference>
<reference evidence="2" key="1">
    <citation type="submission" date="2014-09" db="EMBL/GenBank/DDBJ databases">
        <authorList>
            <person name="Magalhaes I.L.F."/>
            <person name="Oliveira U."/>
            <person name="Santos F.R."/>
            <person name="Vidigal T.H.D.A."/>
            <person name="Brescovit A.D."/>
            <person name="Santos A.J."/>
        </authorList>
    </citation>
    <scope>NUCLEOTIDE SEQUENCE</scope>
    <source>
        <tissue evidence="2">Shoot tissue taken approximately 20 cm above the soil surface</tissue>
    </source>
</reference>
<reference evidence="2" key="2">
    <citation type="journal article" date="2015" name="Data Brief">
        <title>Shoot transcriptome of the giant reed, Arundo donax.</title>
        <authorList>
            <person name="Barrero R.A."/>
            <person name="Guerrero F.D."/>
            <person name="Moolhuijzen P."/>
            <person name="Goolsby J.A."/>
            <person name="Tidwell J."/>
            <person name="Bellgard S.E."/>
            <person name="Bellgard M.I."/>
        </authorList>
    </citation>
    <scope>NUCLEOTIDE SEQUENCE</scope>
    <source>
        <tissue evidence="2">Shoot tissue taken approximately 20 cm above the soil surface</tissue>
    </source>
</reference>
<protein>
    <submittedName>
        <fullName evidence="2">Uncharacterized protein</fullName>
    </submittedName>
</protein>
<dbReference type="EMBL" id="GBRH01159991">
    <property type="protein sequence ID" value="JAE37905.1"/>
    <property type="molecule type" value="Transcribed_RNA"/>
</dbReference>
<keyword evidence="1" id="KW-0812">Transmembrane</keyword>
<name>A0A0A9HL52_ARUDO</name>
<feature type="transmembrane region" description="Helical" evidence="1">
    <location>
        <begin position="25"/>
        <end position="54"/>
    </location>
</feature>
<dbReference type="AlphaFoldDB" id="A0A0A9HL52"/>
<evidence type="ECO:0000313" key="2">
    <source>
        <dbReference type="EMBL" id="JAE37905.1"/>
    </source>
</evidence>